<evidence type="ECO:0000256" key="9">
    <source>
        <dbReference type="RuleBase" id="RU004456"/>
    </source>
</evidence>
<dbReference type="Gene3D" id="3.40.50.1170">
    <property type="entry name" value="L-asparaginase, N-terminal domain"/>
    <property type="match status" value="1"/>
</dbReference>
<dbReference type="InterPro" id="IPR040919">
    <property type="entry name" value="Asparaginase_C"/>
</dbReference>
<evidence type="ECO:0000256" key="8">
    <source>
        <dbReference type="PROSITE-ProRule" id="PRU10100"/>
    </source>
</evidence>
<dbReference type="GO" id="GO:0006530">
    <property type="term" value="P:L-asparagine catabolic process"/>
    <property type="evidence" value="ECO:0007669"/>
    <property type="project" value="UniProtKB-ARBA"/>
</dbReference>
<dbReference type="AlphaFoldDB" id="S3CB59"/>
<dbReference type="Proteomes" id="UP000016923">
    <property type="component" value="Unassembled WGS sequence"/>
</dbReference>
<dbReference type="InterPro" id="IPR037152">
    <property type="entry name" value="L-asparaginase_N_sf"/>
</dbReference>
<dbReference type="EC" id="3.5.1.1" evidence="2"/>
<dbReference type="PANTHER" id="PTHR11707:SF28">
    <property type="entry name" value="60 KDA LYSOPHOSPHOLIPASE"/>
    <property type="match status" value="1"/>
</dbReference>
<dbReference type="STRING" id="1262450.S3CB59"/>
<dbReference type="InterPro" id="IPR004550">
    <property type="entry name" value="AsnASE_II"/>
</dbReference>
<dbReference type="FunFam" id="3.40.50.1170:FF:000001">
    <property type="entry name" value="L-asparaginase 2"/>
    <property type="match status" value="1"/>
</dbReference>
<dbReference type="SUPFAM" id="SSF53774">
    <property type="entry name" value="Glutaminase/Asparaginase"/>
    <property type="match status" value="1"/>
</dbReference>
<comment type="similarity">
    <text evidence="1 9">Belongs to the asparaginase 1 family.</text>
</comment>
<dbReference type="PRINTS" id="PR00139">
    <property type="entry name" value="ASNGLNASE"/>
</dbReference>
<dbReference type="HOGENOM" id="CLU_019134_1_1_1"/>
<dbReference type="GO" id="GO:0004067">
    <property type="term" value="F:asparaginase activity"/>
    <property type="evidence" value="ECO:0007669"/>
    <property type="project" value="UniProtKB-UniRule"/>
</dbReference>
<evidence type="ECO:0000256" key="2">
    <source>
        <dbReference type="ARBA" id="ARBA00012920"/>
    </source>
</evidence>
<evidence type="ECO:0000256" key="1">
    <source>
        <dbReference type="ARBA" id="ARBA00010518"/>
    </source>
</evidence>
<feature type="binding site" evidence="6">
    <location>
        <begin position="139"/>
        <end position="140"/>
    </location>
    <ligand>
        <name>substrate</name>
    </ligand>
</feature>
<feature type="domain" description="Asparaginase/glutaminase C-terminal" evidence="12">
    <location>
        <begin position="263"/>
        <end position="369"/>
    </location>
</feature>
<evidence type="ECO:0000256" key="6">
    <source>
        <dbReference type="PIRSR" id="PIRSR001220-2"/>
    </source>
</evidence>
<feature type="binding site" evidence="6">
    <location>
        <position position="106"/>
    </location>
    <ligand>
        <name>substrate</name>
    </ligand>
</feature>
<keyword evidence="14" id="KW-1185">Reference proteome</keyword>
<evidence type="ECO:0000259" key="12">
    <source>
        <dbReference type="Pfam" id="PF17763"/>
    </source>
</evidence>
<dbReference type="PROSITE" id="PS51732">
    <property type="entry name" value="ASN_GLN_ASE_3"/>
    <property type="match status" value="1"/>
</dbReference>
<dbReference type="OrthoDB" id="542841at2759"/>
<dbReference type="Pfam" id="PF00710">
    <property type="entry name" value="Asparaginase"/>
    <property type="match status" value="1"/>
</dbReference>
<evidence type="ECO:0000256" key="5">
    <source>
        <dbReference type="PIRSR" id="PIRSR001220-1"/>
    </source>
</evidence>
<evidence type="ECO:0000259" key="11">
    <source>
        <dbReference type="Pfam" id="PF00710"/>
    </source>
</evidence>
<dbReference type="PANTHER" id="PTHR11707">
    <property type="entry name" value="L-ASPARAGINASE"/>
    <property type="match status" value="1"/>
</dbReference>
<dbReference type="PIRSF" id="PIRSF500176">
    <property type="entry name" value="L_ASNase"/>
    <property type="match status" value="1"/>
</dbReference>
<dbReference type="NCBIfam" id="TIGR00520">
    <property type="entry name" value="asnASE_II"/>
    <property type="match status" value="1"/>
</dbReference>
<organism evidence="13 14">
    <name type="scientific">Ophiostoma piceae (strain UAMH 11346)</name>
    <name type="common">Sap stain fungus</name>
    <dbReference type="NCBI Taxonomy" id="1262450"/>
    <lineage>
        <taxon>Eukaryota</taxon>
        <taxon>Fungi</taxon>
        <taxon>Dikarya</taxon>
        <taxon>Ascomycota</taxon>
        <taxon>Pezizomycotina</taxon>
        <taxon>Sordariomycetes</taxon>
        <taxon>Sordariomycetidae</taxon>
        <taxon>Ophiostomatales</taxon>
        <taxon>Ophiostomataceae</taxon>
        <taxon>Ophiostoma</taxon>
    </lineage>
</organism>
<evidence type="ECO:0000256" key="10">
    <source>
        <dbReference type="SAM" id="SignalP"/>
    </source>
</evidence>
<feature type="chain" id="PRO_5004507030" description="asparaginase" evidence="10">
    <location>
        <begin position="17"/>
        <end position="374"/>
    </location>
</feature>
<protein>
    <recommendedName>
        <fullName evidence="2">asparaginase</fullName>
        <ecNumber evidence="2">3.5.1.1</ecNumber>
    </recommendedName>
</protein>
<dbReference type="InterPro" id="IPR020827">
    <property type="entry name" value="Asparaginase/glutaminase_AS1"/>
</dbReference>
<dbReference type="InterPro" id="IPR027474">
    <property type="entry name" value="L-asparaginase_N"/>
</dbReference>
<evidence type="ECO:0000313" key="14">
    <source>
        <dbReference type="Proteomes" id="UP000016923"/>
    </source>
</evidence>
<evidence type="ECO:0000256" key="3">
    <source>
        <dbReference type="ARBA" id="ARBA00022801"/>
    </source>
</evidence>
<dbReference type="InterPro" id="IPR006034">
    <property type="entry name" value="Asparaginase/glutaminase-like"/>
</dbReference>
<dbReference type="EMBL" id="KE148167">
    <property type="protein sequence ID" value="EPE03493.1"/>
    <property type="molecule type" value="Genomic_DNA"/>
</dbReference>
<comment type="catalytic activity">
    <reaction evidence="4">
        <text>L-asparagine + H2O = L-aspartate + NH4(+)</text>
        <dbReference type="Rhea" id="RHEA:21016"/>
        <dbReference type="ChEBI" id="CHEBI:15377"/>
        <dbReference type="ChEBI" id="CHEBI:28938"/>
        <dbReference type="ChEBI" id="CHEBI:29991"/>
        <dbReference type="ChEBI" id="CHEBI:58048"/>
        <dbReference type="EC" id="3.5.1.1"/>
    </reaction>
</comment>
<name>S3CB59_OPHP1</name>
<accession>S3CB59</accession>
<keyword evidence="3" id="KW-0378">Hydrolase</keyword>
<feature type="signal peptide" evidence="10">
    <location>
        <begin position="1"/>
        <end position="16"/>
    </location>
</feature>
<dbReference type="Gene3D" id="3.40.50.40">
    <property type="match status" value="1"/>
</dbReference>
<dbReference type="OMA" id="TKTYGFH"/>
<feature type="active site" evidence="8">
    <location>
        <position position="139"/>
    </location>
</feature>
<dbReference type="eggNOG" id="KOG0503">
    <property type="taxonomic scope" value="Eukaryota"/>
</dbReference>
<feature type="active site" description="O-isoaspartyl threonine intermediate" evidence="5">
    <location>
        <position position="59"/>
    </location>
</feature>
<evidence type="ECO:0000256" key="4">
    <source>
        <dbReference type="ARBA" id="ARBA00049366"/>
    </source>
</evidence>
<gene>
    <name evidence="13" type="ORF">F503_06666</name>
</gene>
<dbReference type="InterPro" id="IPR027473">
    <property type="entry name" value="L-asparaginase_C"/>
</dbReference>
<dbReference type="VEuPathDB" id="FungiDB:F503_06666"/>
<dbReference type="CDD" id="cd08964">
    <property type="entry name" value="L-asparaginase_II"/>
    <property type="match status" value="1"/>
</dbReference>
<dbReference type="PROSITE" id="PS00144">
    <property type="entry name" value="ASN_GLN_ASE_1"/>
    <property type="match status" value="1"/>
</dbReference>
<sequence>MKTASLLLAPIVAVLAKPVPRYTVARDAVAFTNQLWTRAEVGTYNASLPNVTVFATGGTIAGSASSSSDTTGYTAGVVGVEALFAAVPAVYNVSNPTGIQISNVGSEEITQQILLNLTRQIQAELESPYCQGVVVTHGTDTLEETAMFLDLTIRSEKPVVIVGAMRPATAISADGPENLLAAVTLAVSDKGKGRGTMIVLNDRIANGYYTTKTNANTLDTFKSYEQGFLGYFVDIKPVFYYPPALPLGKPYFEIASDVTSLPDVEVIYGHEDLNPKIAAAAVQLGAKGLVLAGMGAGGWTNAGQAVIDELTANNGTAVVFSRRTMDGFVEAHSTPGQYGGGWLNPQKARVVLQLGLSAGYPDAALRTLFESINP</sequence>
<feature type="active site" evidence="7">
    <location>
        <position position="59"/>
    </location>
</feature>
<dbReference type="InterPro" id="IPR027475">
    <property type="entry name" value="Asparaginase/glutaminase_AS2"/>
</dbReference>
<dbReference type="PROSITE" id="PS00917">
    <property type="entry name" value="ASN_GLN_ASE_2"/>
    <property type="match status" value="1"/>
</dbReference>
<keyword evidence="10" id="KW-0732">Signal</keyword>
<dbReference type="PIRSF" id="PIRSF001220">
    <property type="entry name" value="L-ASNase_gatD"/>
    <property type="match status" value="1"/>
</dbReference>
<feature type="domain" description="L-asparaginase N-terminal" evidence="11">
    <location>
        <begin position="50"/>
        <end position="242"/>
    </location>
</feature>
<dbReference type="InterPro" id="IPR036152">
    <property type="entry name" value="Asp/glu_Ase-like_sf"/>
</dbReference>
<dbReference type="Pfam" id="PF17763">
    <property type="entry name" value="Asparaginase_C"/>
    <property type="match status" value="1"/>
</dbReference>
<reference evidence="13 14" key="1">
    <citation type="journal article" date="2013" name="BMC Genomics">
        <title>The genome and transcriptome of the pine saprophyte Ophiostoma piceae, and a comparison with the bark beetle-associated pine pathogen Grosmannia clavigera.</title>
        <authorList>
            <person name="Haridas S."/>
            <person name="Wang Y."/>
            <person name="Lim L."/>
            <person name="Massoumi Alamouti S."/>
            <person name="Jackman S."/>
            <person name="Docking R."/>
            <person name="Robertson G."/>
            <person name="Birol I."/>
            <person name="Bohlmann J."/>
            <person name="Breuil C."/>
        </authorList>
    </citation>
    <scope>NUCLEOTIDE SEQUENCE [LARGE SCALE GENOMIC DNA]</scope>
    <source>
        <strain evidence="13 14">UAMH 11346</strain>
    </source>
</reference>
<evidence type="ECO:0000256" key="7">
    <source>
        <dbReference type="PROSITE-ProRule" id="PRU10099"/>
    </source>
</evidence>
<evidence type="ECO:0000313" key="13">
    <source>
        <dbReference type="EMBL" id="EPE03493.1"/>
    </source>
</evidence>
<dbReference type="SMART" id="SM00870">
    <property type="entry name" value="Asparaginase"/>
    <property type="match status" value="1"/>
</dbReference>
<proteinExistence type="inferred from homology"/>